<protein>
    <submittedName>
        <fullName evidence="3">Transposase</fullName>
    </submittedName>
</protein>
<keyword evidence="4" id="KW-1185">Reference proteome</keyword>
<sequence>MGHWWKPLLPPTRVGRKGGGGRSSSRRRIVDTIFSVMRTGRSRRQLPEDFAPCRRCTGPSRGGTTTGLLSATMTSRAARSVKLTAATRSRAQA</sequence>
<dbReference type="Proteomes" id="UP000327000">
    <property type="component" value="Unassembled WGS sequence"/>
</dbReference>
<evidence type="ECO:0000313" key="3">
    <source>
        <dbReference type="EMBL" id="KAB7836911.1"/>
    </source>
</evidence>
<feature type="domain" description="Insertion element IS402-like" evidence="2">
    <location>
        <begin position="6"/>
        <end position="57"/>
    </location>
</feature>
<feature type="region of interest" description="Disordered" evidence="1">
    <location>
        <begin position="1"/>
        <end position="27"/>
    </location>
</feature>
<evidence type="ECO:0000259" key="2">
    <source>
        <dbReference type="Pfam" id="PF13340"/>
    </source>
</evidence>
<feature type="compositionally biased region" description="Polar residues" evidence="1">
    <location>
        <begin position="66"/>
        <end position="75"/>
    </location>
</feature>
<dbReference type="RefSeq" id="WP_152264944.1">
    <property type="nucleotide sequence ID" value="NZ_VOKX01000098.1"/>
</dbReference>
<dbReference type="Pfam" id="PF13340">
    <property type="entry name" value="DUF4096"/>
    <property type="match status" value="1"/>
</dbReference>
<name>A0A5N5W2K8_STRMB</name>
<reference evidence="3 4" key="1">
    <citation type="journal article" date="2019" name="Microb. Cell Fact.">
        <title>Exploring novel herbicidin analogues by transcriptional regulator overexpression and MS/MS molecular networking.</title>
        <authorList>
            <person name="Shi Y."/>
            <person name="Gu R."/>
            <person name="Li Y."/>
            <person name="Wang X."/>
            <person name="Ren W."/>
            <person name="Li X."/>
            <person name="Wang L."/>
            <person name="Xie Y."/>
            <person name="Hong B."/>
        </authorList>
    </citation>
    <scope>NUCLEOTIDE SEQUENCE [LARGE SCALE GENOMIC DNA]</scope>
    <source>
        <strain evidence="3 4">US-43</strain>
    </source>
</reference>
<evidence type="ECO:0000313" key="4">
    <source>
        <dbReference type="Proteomes" id="UP000327000"/>
    </source>
</evidence>
<dbReference type="OrthoDB" id="4546548at2"/>
<dbReference type="EMBL" id="VOKX01000098">
    <property type="protein sequence ID" value="KAB7836911.1"/>
    <property type="molecule type" value="Genomic_DNA"/>
</dbReference>
<dbReference type="AlphaFoldDB" id="A0A5N5W2K8"/>
<feature type="region of interest" description="Disordered" evidence="1">
    <location>
        <begin position="50"/>
        <end position="75"/>
    </location>
</feature>
<accession>A0A5N5W2K8</accession>
<organism evidence="3 4">
    <name type="scientific">Streptomyces mobaraensis</name>
    <name type="common">Streptoverticillium mobaraense</name>
    <dbReference type="NCBI Taxonomy" id="35621"/>
    <lineage>
        <taxon>Bacteria</taxon>
        <taxon>Bacillati</taxon>
        <taxon>Actinomycetota</taxon>
        <taxon>Actinomycetes</taxon>
        <taxon>Kitasatosporales</taxon>
        <taxon>Streptomycetaceae</taxon>
        <taxon>Streptomyces</taxon>
    </lineage>
</organism>
<evidence type="ECO:0000256" key="1">
    <source>
        <dbReference type="SAM" id="MobiDB-lite"/>
    </source>
</evidence>
<dbReference type="InterPro" id="IPR025161">
    <property type="entry name" value="IS402-like_dom"/>
</dbReference>
<gene>
    <name evidence="3" type="ORF">FRZ00_24360</name>
</gene>
<comment type="caution">
    <text evidence="3">The sequence shown here is derived from an EMBL/GenBank/DDBJ whole genome shotgun (WGS) entry which is preliminary data.</text>
</comment>
<proteinExistence type="predicted"/>